<comment type="subcellular location">
    <subcellularLocation>
        <location evidence="1">Cell membrane</location>
        <topology evidence="1">Multi-pass membrane protein</topology>
    </subcellularLocation>
    <subcellularLocation>
        <location evidence="7">Membrane</location>
        <topology evidence="7">Multi-pass membrane protein</topology>
    </subcellularLocation>
</comment>
<gene>
    <name evidence="11" type="ORF">V6255_02330</name>
</gene>
<evidence type="ECO:0000256" key="4">
    <source>
        <dbReference type="ARBA" id="ARBA00022779"/>
    </source>
</evidence>
<dbReference type="EMBL" id="JBAKBA010000003">
    <property type="protein sequence ID" value="MEL0657964.1"/>
    <property type="molecule type" value="Genomic_DNA"/>
</dbReference>
<evidence type="ECO:0000256" key="6">
    <source>
        <dbReference type="ARBA" id="ARBA00023136"/>
    </source>
</evidence>
<dbReference type="NCBIfam" id="NF006583">
    <property type="entry name" value="PRK09109.1"/>
    <property type="match status" value="1"/>
</dbReference>
<evidence type="ECO:0000259" key="10">
    <source>
        <dbReference type="Pfam" id="PF20560"/>
    </source>
</evidence>
<evidence type="ECO:0000313" key="12">
    <source>
        <dbReference type="Proteomes" id="UP001366060"/>
    </source>
</evidence>
<evidence type="ECO:0000256" key="1">
    <source>
        <dbReference type="ARBA" id="ARBA00004651"/>
    </source>
</evidence>
<keyword evidence="11" id="KW-0969">Cilium</keyword>
<dbReference type="Pfam" id="PF20560">
    <property type="entry name" value="MotA_N"/>
    <property type="match status" value="1"/>
</dbReference>
<feature type="transmembrane region" description="Helical" evidence="8">
    <location>
        <begin position="178"/>
        <end position="201"/>
    </location>
</feature>
<keyword evidence="2" id="KW-1003">Cell membrane</keyword>
<evidence type="ECO:0000256" key="5">
    <source>
        <dbReference type="ARBA" id="ARBA00022989"/>
    </source>
</evidence>
<dbReference type="RefSeq" id="WP_341626697.1">
    <property type="nucleotide sequence ID" value="NZ_JBAKBA010000003.1"/>
</dbReference>
<comment type="similarity">
    <text evidence="7">Belongs to the exbB/tolQ family.</text>
</comment>
<dbReference type="InterPro" id="IPR002898">
    <property type="entry name" value="MotA_ExbB_proton_chnl"/>
</dbReference>
<keyword evidence="4" id="KW-0283">Flagellar rotation</keyword>
<evidence type="ECO:0000259" key="9">
    <source>
        <dbReference type="Pfam" id="PF01618"/>
    </source>
</evidence>
<keyword evidence="3 8" id="KW-0812">Transmembrane</keyword>
<keyword evidence="11" id="KW-0966">Cell projection</keyword>
<name>A0ABU9H7V9_9GAMM</name>
<comment type="caution">
    <text evidence="11">The sequence shown here is derived from an EMBL/GenBank/DDBJ whole genome shotgun (WGS) entry which is preliminary data.</text>
</comment>
<dbReference type="InterPro" id="IPR047055">
    <property type="entry name" value="MotA-like"/>
</dbReference>
<evidence type="ECO:0000256" key="7">
    <source>
        <dbReference type="RuleBase" id="RU004057"/>
    </source>
</evidence>
<feature type="domain" description="Motility protein A N-terminal" evidence="10">
    <location>
        <begin position="6"/>
        <end position="82"/>
    </location>
</feature>
<keyword evidence="11" id="KW-0282">Flagellum</keyword>
<feature type="transmembrane region" description="Helical" evidence="8">
    <location>
        <begin position="29"/>
        <end position="49"/>
    </location>
</feature>
<reference evidence="11 12" key="1">
    <citation type="submission" date="2024-02" db="EMBL/GenBank/DDBJ databases">
        <title>Bacteria isolated from the canopy kelp, Nereocystis luetkeana.</title>
        <authorList>
            <person name="Pfister C.A."/>
            <person name="Younker I.T."/>
            <person name="Light S.H."/>
        </authorList>
    </citation>
    <scope>NUCLEOTIDE SEQUENCE [LARGE SCALE GENOMIC DNA]</scope>
    <source>
        <strain evidence="11 12">TI.2.07</strain>
    </source>
</reference>
<evidence type="ECO:0000313" key="11">
    <source>
        <dbReference type="EMBL" id="MEL0657964.1"/>
    </source>
</evidence>
<evidence type="ECO:0000256" key="3">
    <source>
        <dbReference type="ARBA" id="ARBA00022692"/>
    </source>
</evidence>
<organism evidence="11 12">
    <name type="scientific">Psychromonas arctica</name>
    <dbReference type="NCBI Taxonomy" id="168275"/>
    <lineage>
        <taxon>Bacteria</taxon>
        <taxon>Pseudomonadati</taxon>
        <taxon>Pseudomonadota</taxon>
        <taxon>Gammaproteobacteria</taxon>
        <taxon>Alteromonadales</taxon>
        <taxon>Psychromonadaceae</taxon>
        <taxon>Psychromonas</taxon>
    </lineage>
</organism>
<keyword evidence="7" id="KW-0813">Transport</keyword>
<dbReference type="InterPro" id="IPR046786">
    <property type="entry name" value="MotA_N"/>
</dbReference>
<dbReference type="Pfam" id="PF01618">
    <property type="entry name" value="MotA_ExbB"/>
    <property type="match status" value="1"/>
</dbReference>
<dbReference type="PANTHER" id="PTHR30433">
    <property type="entry name" value="CHEMOTAXIS PROTEIN MOTA"/>
    <property type="match status" value="1"/>
</dbReference>
<evidence type="ECO:0000256" key="8">
    <source>
        <dbReference type="SAM" id="Phobius"/>
    </source>
</evidence>
<proteinExistence type="inferred from homology"/>
<keyword evidence="5 8" id="KW-1133">Transmembrane helix</keyword>
<keyword evidence="7" id="KW-0653">Protein transport</keyword>
<feature type="domain" description="MotA/TolQ/ExbB proton channel" evidence="9">
    <location>
        <begin position="104"/>
        <end position="215"/>
    </location>
</feature>
<sequence length="250" mass="27351">MSKIGLIGFVIIAVSIISAQLYHNAPLSGLLDFSAFLIVFGGTVGTILIQSSSKQLGHACKQLVCLFAKPRYQLEEQISLIKRWSVISRQDGLLSLEKENVENLDSFTEKSLSMLVDGCDPVTLQDILQQEIELEIDKNERGAQVFDAMGGYSPTIGIIGAVLGLIQAMAFLDQPELLGQGIAIAFVATIYGVAFANFIFLPIANKIRLNYQHQALFEEMSMVGIIAIAHGENSLLLERRLNGYLSRAAF</sequence>
<dbReference type="Proteomes" id="UP001366060">
    <property type="component" value="Unassembled WGS sequence"/>
</dbReference>
<protein>
    <submittedName>
        <fullName evidence="11">Flagellar motor protein</fullName>
    </submittedName>
</protein>
<dbReference type="PANTHER" id="PTHR30433:SF3">
    <property type="entry name" value="MOTILITY PROTEIN A"/>
    <property type="match status" value="1"/>
</dbReference>
<keyword evidence="12" id="KW-1185">Reference proteome</keyword>
<evidence type="ECO:0000256" key="2">
    <source>
        <dbReference type="ARBA" id="ARBA00022475"/>
    </source>
</evidence>
<keyword evidence="6 8" id="KW-0472">Membrane</keyword>
<accession>A0ABU9H7V9</accession>
<feature type="transmembrane region" description="Helical" evidence="8">
    <location>
        <begin position="151"/>
        <end position="172"/>
    </location>
</feature>